<proteinExistence type="predicted"/>
<dbReference type="PANTHER" id="PTHR36783:SF2">
    <property type="entry name" value="THYLAKOID LUMENAL 17.9 KDA PROTEIN, CHLOROPLASTIC"/>
    <property type="match status" value="1"/>
</dbReference>
<evidence type="ECO:0000313" key="3">
    <source>
        <dbReference type="Proteomes" id="UP001415857"/>
    </source>
</evidence>
<evidence type="ECO:0008006" key="4">
    <source>
        <dbReference type="Google" id="ProtNLM"/>
    </source>
</evidence>
<dbReference type="PANTHER" id="PTHR36783">
    <property type="entry name" value="THYLAKOID LUMENAL 17.9 KDA PROTEIN, CHLOROPLASTIC"/>
    <property type="match status" value="1"/>
</dbReference>
<evidence type="ECO:0000256" key="1">
    <source>
        <dbReference type="SAM" id="MobiDB-lite"/>
    </source>
</evidence>
<name>A0AAP0RJR2_LIQFO</name>
<evidence type="ECO:0000313" key="2">
    <source>
        <dbReference type="EMBL" id="KAK9278210.1"/>
    </source>
</evidence>
<keyword evidence="3" id="KW-1185">Reference proteome</keyword>
<dbReference type="AlphaFoldDB" id="A0AAP0RJR2"/>
<gene>
    <name evidence="2" type="ORF">L1049_027771</name>
</gene>
<protein>
    <recommendedName>
        <fullName evidence="4">Thylakoid lumenal 17.9 kDa protein, chloroplastic</fullName>
    </recommendedName>
</protein>
<sequence>MGKDNEHENDFDCLPSPSNSTNLQTPSTTTTPHHLRTPPASQNPSPKPSLLSNTLLSIALAATFASPLPSPAIPSLNSQSPLLPPTTPFSQSKNLELGLENGKIRPCPSTNPGCISTNPKSSSFAFPWMIPANSLENAIQKLQEAIMETQKNAKIQVIEDTPNGQYLQAEVDGGFGRDVLEFFVRGDVVAYRCMATKVTFVYPFTTALGDSKGQEERMKKILDQLGWYAPRFDAMD</sequence>
<feature type="compositionally biased region" description="Polar residues" evidence="1">
    <location>
        <begin position="40"/>
        <end position="49"/>
    </location>
</feature>
<reference evidence="2 3" key="1">
    <citation type="journal article" date="2024" name="Plant J.">
        <title>Genome sequences and population genomics reveal climatic adaptation and genomic divergence between two closely related sweetgum species.</title>
        <authorList>
            <person name="Xu W.Q."/>
            <person name="Ren C.Q."/>
            <person name="Zhang X.Y."/>
            <person name="Comes H.P."/>
            <person name="Liu X.H."/>
            <person name="Li Y.G."/>
            <person name="Kettle C.J."/>
            <person name="Jalonen R."/>
            <person name="Gaisberger H."/>
            <person name="Ma Y.Z."/>
            <person name="Qiu Y.X."/>
        </authorList>
    </citation>
    <scope>NUCLEOTIDE SEQUENCE [LARGE SCALE GENOMIC DNA]</scope>
    <source>
        <strain evidence="2">Hangzhou</strain>
    </source>
</reference>
<dbReference type="InterPro" id="IPR037734">
    <property type="entry name" value="Thylakoid_lumenal_17.9"/>
</dbReference>
<feature type="compositionally biased region" description="Low complexity" evidence="1">
    <location>
        <begin position="15"/>
        <end position="32"/>
    </location>
</feature>
<comment type="caution">
    <text evidence="2">The sequence shown here is derived from an EMBL/GenBank/DDBJ whole genome shotgun (WGS) entry which is preliminary data.</text>
</comment>
<dbReference type="Proteomes" id="UP001415857">
    <property type="component" value="Unassembled WGS sequence"/>
</dbReference>
<feature type="region of interest" description="Disordered" evidence="1">
    <location>
        <begin position="1"/>
        <end position="49"/>
    </location>
</feature>
<feature type="compositionally biased region" description="Basic and acidic residues" evidence="1">
    <location>
        <begin position="1"/>
        <end position="10"/>
    </location>
</feature>
<accession>A0AAP0RJR2</accession>
<dbReference type="GO" id="GO:0009543">
    <property type="term" value="C:chloroplast thylakoid lumen"/>
    <property type="evidence" value="ECO:0007669"/>
    <property type="project" value="TreeGrafter"/>
</dbReference>
<organism evidence="2 3">
    <name type="scientific">Liquidambar formosana</name>
    <name type="common">Formosan gum</name>
    <dbReference type="NCBI Taxonomy" id="63359"/>
    <lineage>
        <taxon>Eukaryota</taxon>
        <taxon>Viridiplantae</taxon>
        <taxon>Streptophyta</taxon>
        <taxon>Embryophyta</taxon>
        <taxon>Tracheophyta</taxon>
        <taxon>Spermatophyta</taxon>
        <taxon>Magnoliopsida</taxon>
        <taxon>eudicotyledons</taxon>
        <taxon>Gunneridae</taxon>
        <taxon>Pentapetalae</taxon>
        <taxon>Saxifragales</taxon>
        <taxon>Altingiaceae</taxon>
        <taxon>Liquidambar</taxon>
    </lineage>
</organism>
<dbReference type="EMBL" id="JBBPBK010000009">
    <property type="protein sequence ID" value="KAK9278210.1"/>
    <property type="molecule type" value="Genomic_DNA"/>
</dbReference>